<accession>A0A1S7LJ45</accession>
<reference evidence="1" key="1">
    <citation type="submission" date="2015-04" db="EMBL/GenBank/DDBJ databases">
        <authorList>
            <person name="Syromyatnikov M.Y."/>
            <person name="Popov V.N."/>
        </authorList>
    </citation>
    <scope>NUCLEOTIDE SEQUENCE</scope>
    <source>
        <strain evidence="1">MO-1</strain>
    </source>
</reference>
<protein>
    <submittedName>
        <fullName evidence="1">Bacteriophage-like protein</fullName>
    </submittedName>
</protein>
<dbReference type="InterPro" id="IPR005564">
    <property type="entry name" value="Major_capsid_GpE"/>
</dbReference>
<proteinExistence type="predicted"/>
<dbReference type="EMBL" id="LO017727">
    <property type="protein sequence ID" value="CRH06139.1"/>
    <property type="molecule type" value="Genomic_DNA"/>
</dbReference>
<name>A0A1S7LJ45_MAGMO</name>
<dbReference type="Pfam" id="PF03864">
    <property type="entry name" value="Phage_cap_E"/>
    <property type="match status" value="1"/>
</dbReference>
<evidence type="ECO:0000313" key="1">
    <source>
        <dbReference type="EMBL" id="CRH06139.1"/>
    </source>
</evidence>
<gene>
    <name evidence="1" type="ORF">MAGMO_1966</name>
</gene>
<sequence>MPLAANPFSNDAFGAVALTAAINILPNRYGKLESLNLMPSKPVRLRQIAIEERNGVLSLLPTATVGSPGTTGKRGKRKIRSFLIPHIPHDDVVLPEEVAGIRAFGSEGELAALSDVLSQHLQSMRDKHAITLEHLRMGALKGEILDADGSVIYNLFSEFEITPKSINFELDDPATDVKAKCLELKRYLEDNLRGEFMTGVSVLVSPEFFDALTGHAKVEKAYERWQQGEALRADMRSGFTFAGVTFEEYRGQATDPEGTVRRFIAEGEGHAFPTGTSQTFCTYFAPADFNESVNTMGQPLYAKQEPRKFERGTDLHTQSNPLPMCHRPGVLVKLLAA</sequence>
<organism evidence="1">
    <name type="scientific">Magnetococcus massalia (strain MO-1)</name>
    <dbReference type="NCBI Taxonomy" id="451514"/>
    <lineage>
        <taxon>Bacteria</taxon>
        <taxon>Pseudomonadati</taxon>
        <taxon>Pseudomonadota</taxon>
        <taxon>Magnetococcia</taxon>
        <taxon>Magnetococcales</taxon>
        <taxon>Magnetococcaceae</taxon>
        <taxon>Magnetococcus</taxon>
    </lineage>
</organism>
<dbReference type="AlphaFoldDB" id="A0A1S7LJ45"/>